<name>A0A084JG33_9FIRM</name>
<keyword evidence="3" id="KW-1185">Reference proteome</keyword>
<feature type="transmembrane region" description="Helical" evidence="1">
    <location>
        <begin position="90"/>
        <end position="109"/>
    </location>
</feature>
<comment type="caution">
    <text evidence="2">The sequence shown here is derived from an EMBL/GenBank/DDBJ whole genome shotgun (WGS) entry which is preliminary data.</text>
</comment>
<dbReference type="EMBL" id="JPME01000028">
    <property type="protein sequence ID" value="KEZ87917.1"/>
    <property type="molecule type" value="Genomic_DNA"/>
</dbReference>
<dbReference type="RefSeq" id="WP_038283958.1">
    <property type="nucleotide sequence ID" value="NZ_JPME01000028.1"/>
</dbReference>
<reference evidence="2 3" key="1">
    <citation type="submission" date="2014-07" db="EMBL/GenBank/DDBJ databases">
        <title>Draft genome of Clostridium celerecrescens 152B isolated from sediments associated with methane hydrate from Krishna Godavari basin.</title>
        <authorList>
            <person name="Honkalas V.S."/>
            <person name="Dabir A.P."/>
            <person name="Arora P."/>
            <person name="Dhakephalkar P.K."/>
        </authorList>
    </citation>
    <scope>NUCLEOTIDE SEQUENCE [LARGE SCALE GENOMIC DNA]</scope>
    <source>
        <strain evidence="2 3">152B</strain>
    </source>
</reference>
<gene>
    <name evidence="2" type="ORF">IO98_19795</name>
</gene>
<evidence type="ECO:0000256" key="1">
    <source>
        <dbReference type="SAM" id="Phobius"/>
    </source>
</evidence>
<keyword evidence="1" id="KW-0812">Transmembrane</keyword>
<proteinExistence type="predicted"/>
<evidence type="ECO:0000313" key="3">
    <source>
        <dbReference type="Proteomes" id="UP000028525"/>
    </source>
</evidence>
<dbReference type="AlphaFoldDB" id="A0A084JG33"/>
<accession>A0A084JG33</accession>
<keyword evidence="1" id="KW-1133">Transmembrane helix</keyword>
<keyword evidence="1" id="KW-0472">Membrane</keyword>
<evidence type="ECO:0000313" key="2">
    <source>
        <dbReference type="EMBL" id="KEZ87917.1"/>
    </source>
</evidence>
<sequence length="162" mass="18528">MEKERNHGKKYSMLKVIKYHLSSQEKLEAHLLDYMQEHPELTPEPPSPPPGEFQKIMEELNRRGTETVIGKQLKMLYSGHRLVNSIQKPFLIVMVVLIILAVSAIGASAKKAHDYRIREQNPGKSRSEVLKADKISNAYEVIKEHLGINLLVINSMPNYIDQ</sequence>
<dbReference type="Proteomes" id="UP000028525">
    <property type="component" value="Unassembled WGS sequence"/>
</dbReference>
<organism evidence="2 3">
    <name type="scientific">Lacrimispora celerecrescens</name>
    <dbReference type="NCBI Taxonomy" id="29354"/>
    <lineage>
        <taxon>Bacteria</taxon>
        <taxon>Bacillati</taxon>
        <taxon>Bacillota</taxon>
        <taxon>Clostridia</taxon>
        <taxon>Lachnospirales</taxon>
        <taxon>Lachnospiraceae</taxon>
        <taxon>Lacrimispora</taxon>
    </lineage>
</organism>
<protein>
    <submittedName>
        <fullName evidence="2">Uncharacterized protein</fullName>
    </submittedName>
</protein>